<accession>A0A3M8APK0</accession>
<organism evidence="2 3">
    <name type="scientific">Brevibacillus agri</name>
    <dbReference type="NCBI Taxonomy" id="51101"/>
    <lineage>
        <taxon>Bacteria</taxon>
        <taxon>Bacillati</taxon>
        <taxon>Bacillota</taxon>
        <taxon>Bacilli</taxon>
        <taxon>Bacillales</taxon>
        <taxon>Paenibacillaceae</taxon>
        <taxon>Brevibacillus</taxon>
    </lineage>
</organism>
<dbReference type="Proteomes" id="UP000276178">
    <property type="component" value="Unassembled WGS sequence"/>
</dbReference>
<proteinExistence type="predicted"/>
<evidence type="ECO:0000256" key="1">
    <source>
        <dbReference type="SAM" id="Phobius"/>
    </source>
</evidence>
<name>A0A3M8APK0_9BACL</name>
<keyword evidence="1" id="KW-0472">Membrane</keyword>
<dbReference type="Pfam" id="PF16935">
    <property type="entry name" value="Hol_Tox"/>
    <property type="match status" value="1"/>
</dbReference>
<evidence type="ECO:0000313" key="3">
    <source>
        <dbReference type="Proteomes" id="UP000276178"/>
    </source>
</evidence>
<dbReference type="InterPro" id="IPR031616">
    <property type="entry name" value="BsrE-like"/>
</dbReference>
<keyword evidence="1" id="KW-0812">Transmembrane</keyword>
<comment type="caution">
    <text evidence="2">The sequence shown here is derived from an EMBL/GenBank/DDBJ whole genome shotgun (WGS) entry which is preliminary data.</text>
</comment>
<reference evidence="2 3" key="1">
    <citation type="submission" date="2018-10" db="EMBL/GenBank/DDBJ databases">
        <title>Phylogenomics of Brevibacillus.</title>
        <authorList>
            <person name="Dunlap C."/>
        </authorList>
    </citation>
    <scope>NUCLEOTIDE SEQUENCE [LARGE SCALE GENOMIC DNA]</scope>
    <source>
        <strain evidence="2 3">NRRL NRS 1219</strain>
    </source>
</reference>
<sequence length="70" mass="7674">MPLADFFFQPFKAELDGRLISRVGNGRSVGAWQVLPETLSLMLQFGGFLVGLLSLVVAIVVALTKRNDRP</sequence>
<feature type="transmembrane region" description="Helical" evidence="1">
    <location>
        <begin position="41"/>
        <end position="63"/>
    </location>
</feature>
<gene>
    <name evidence="2" type="ORF">EB820_18880</name>
</gene>
<protein>
    <submittedName>
        <fullName evidence="2">Uncharacterized protein</fullName>
    </submittedName>
</protein>
<dbReference type="EMBL" id="RHHN01000056">
    <property type="protein sequence ID" value="RNB52577.1"/>
    <property type="molecule type" value="Genomic_DNA"/>
</dbReference>
<evidence type="ECO:0000313" key="2">
    <source>
        <dbReference type="EMBL" id="RNB52577.1"/>
    </source>
</evidence>
<keyword evidence="1" id="KW-1133">Transmembrane helix</keyword>
<dbReference type="AlphaFoldDB" id="A0A3M8APK0"/>